<evidence type="ECO:0000313" key="10">
    <source>
        <dbReference type="EMBL" id="MCM1989390.1"/>
    </source>
</evidence>
<evidence type="ECO:0000256" key="2">
    <source>
        <dbReference type="ARBA" id="ARBA00018852"/>
    </source>
</evidence>
<evidence type="ECO:0000313" key="11">
    <source>
        <dbReference type="Proteomes" id="UP001056429"/>
    </source>
</evidence>
<dbReference type="EMBL" id="JAGSOJ010000001">
    <property type="protein sequence ID" value="MCM1989390.1"/>
    <property type="molecule type" value="Genomic_DNA"/>
</dbReference>
<evidence type="ECO:0000256" key="4">
    <source>
        <dbReference type="ARBA" id="ARBA00022801"/>
    </source>
</evidence>
<dbReference type="InterPro" id="IPR043472">
    <property type="entry name" value="Macro_dom-like"/>
</dbReference>
<dbReference type="Pfam" id="PF01661">
    <property type="entry name" value="Macro"/>
    <property type="match status" value="1"/>
</dbReference>
<evidence type="ECO:0000256" key="8">
    <source>
        <dbReference type="ARBA" id="ARBA00093459"/>
    </source>
</evidence>
<evidence type="ECO:0000256" key="7">
    <source>
        <dbReference type="ARBA" id="ARBA00048482"/>
    </source>
</evidence>
<keyword evidence="4 10" id="KW-0378">Hydrolase</keyword>
<dbReference type="NCBIfam" id="NF003163">
    <property type="entry name" value="PRK04143.1"/>
    <property type="match status" value="1"/>
</dbReference>
<proteinExistence type="inferred from homology"/>
<name>A0A9J6NZK5_9CLOT</name>
<dbReference type="Gene3D" id="3.40.220.10">
    <property type="entry name" value="Leucine Aminopeptidase, subunit E, domain 1"/>
    <property type="match status" value="1"/>
</dbReference>
<dbReference type="GO" id="GO:0046872">
    <property type="term" value="F:metal ion binding"/>
    <property type="evidence" value="ECO:0007669"/>
    <property type="project" value="UniProtKB-KW"/>
</dbReference>
<dbReference type="AlphaFoldDB" id="A0A9J6NZK5"/>
<comment type="catalytic activity">
    <reaction evidence="7">
        <text>4-O-(ADP-D-ribosyl)-L-aspartyl-[protein] + H2O = L-aspartyl-[protein] + ADP-D-ribose + H(+)</text>
        <dbReference type="Rhea" id="RHEA:54428"/>
        <dbReference type="Rhea" id="RHEA-COMP:9867"/>
        <dbReference type="Rhea" id="RHEA-COMP:13832"/>
        <dbReference type="ChEBI" id="CHEBI:15377"/>
        <dbReference type="ChEBI" id="CHEBI:15378"/>
        <dbReference type="ChEBI" id="CHEBI:29961"/>
        <dbReference type="ChEBI" id="CHEBI:57967"/>
        <dbReference type="ChEBI" id="CHEBI:138102"/>
    </reaction>
    <physiologicalReaction direction="left-to-right" evidence="7">
        <dbReference type="Rhea" id="RHEA:54429"/>
    </physiologicalReaction>
</comment>
<keyword evidence="6" id="KW-0326">Glycosidase</keyword>
<feature type="domain" description="Macro" evidence="9">
    <location>
        <begin position="69"/>
        <end position="261"/>
    </location>
</feature>
<keyword evidence="5" id="KW-0862">Zinc</keyword>
<reference evidence="10" key="1">
    <citation type="journal article" date="2021" name="mSystems">
        <title>Bacteria and Archaea Synergistically Convert Glycine Betaine to Biogenic Methane in the Formosa Cold Seep of the South China Sea.</title>
        <authorList>
            <person name="Li L."/>
            <person name="Zhang W."/>
            <person name="Zhang S."/>
            <person name="Song L."/>
            <person name="Sun Q."/>
            <person name="Zhang H."/>
            <person name="Xiang H."/>
            <person name="Dong X."/>
        </authorList>
    </citation>
    <scope>NUCLEOTIDE SEQUENCE</scope>
    <source>
        <strain evidence="10">ZWT</strain>
    </source>
</reference>
<dbReference type="SMART" id="SM00506">
    <property type="entry name" value="A1pp"/>
    <property type="match status" value="1"/>
</dbReference>
<accession>A0A9J6NZK5</accession>
<evidence type="ECO:0000256" key="3">
    <source>
        <dbReference type="ARBA" id="ARBA00022723"/>
    </source>
</evidence>
<keyword evidence="3" id="KW-0479">Metal-binding</keyword>
<comment type="caution">
    <text evidence="10">The sequence shown here is derived from an EMBL/GenBank/DDBJ whole genome shotgun (WGS) entry which is preliminary data.</text>
</comment>
<dbReference type="CDD" id="cd02908">
    <property type="entry name" value="Macro_OAADPr_deacetylase"/>
    <property type="match status" value="1"/>
</dbReference>
<keyword evidence="11" id="KW-1185">Reference proteome</keyword>
<dbReference type="InterPro" id="IPR002589">
    <property type="entry name" value="Macro_dom"/>
</dbReference>
<dbReference type="PANTHER" id="PTHR11106">
    <property type="entry name" value="GANGLIOSIDE INDUCED DIFFERENTIATION ASSOCIATED PROTEIN 2-RELATED"/>
    <property type="match status" value="1"/>
</dbReference>
<gene>
    <name evidence="10" type="ORF">KDK92_06530</name>
</gene>
<evidence type="ECO:0000256" key="1">
    <source>
        <dbReference type="ARBA" id="ARBA00001947"/>
    </source>
</evidence>
<reference evidence="10" key="2">
    <citation type="submission" date="2021-04" db="EMBL/GenBank/DDBJ databases">
        <authorList>
            <person name="Dong X."/>
        </authorList>
    </citation>
    <scope>NUCLEOTIDE SEQUENCE</scope>
    <source>
        <strain evidence="10">ZWT</strain>
    </source>
</reference>
<evidence type="ECO:0000256" key="5">
    <source>
        <dbReference type="ARBA" id="ARBA00022833"/>
    </source>
</evidence>
<sequence>MNRDSAVQFLIEELIKVNRLLIDIPIAYNHKRDLLRSLMNITSPTELSKEFYKIQDELLTAELNDKRITHVEEIDTQLGEKILLWKGDITTLEIDAIVNAANSELLGCFIPMHNCIDNAIHSASGMQLRNECNKMMEKQGYEEPTGQAKITKGYNLPAKYVIHTVGPIIKGKVTAFQEEQLASCYISCLERTKKIEEIKTIAFCCISTGVFNFPKERAAEIAVGTVLNYLKRNPNNINKIVFNVFTEEDFNVYKTIFEKFEKSKRDHR</sequence>
<dbReference type="GO" id="GO:0016798">
    <property type="term" value="F:hydrolase activity, acting on glycosyl bonds"/>
    <property type="evidence" value="ECO:0007669"/>
    <property type="project" value="UniProtKB-KW"/>
</dbReference>
<comment type="similarity">
    <text evidence="8">Belongs to the MacroD-type family. Zn-Macro subfamily.</text>
</comment>
<dbReference type="RefSeq" id="WP_250858386.1">
    <property type="nucleotide sequence ID" value="NZ_JAGSOJ010000001.1"/>
</dbReference>
<protein>
    <recommendedName>
        <fullName evidence="2">Protein-ADP-ribose hydrolase</fullName>
    </recommendedName>
</protein>
<evidence type="ECO:0000256" key="6">
    <source>
        <dbReference type="ARBA" id="ARBA00023295"/>
    </source>
</evidence>
<dbReference type="Proteomes" id="UP001056429">
    <property type="component" value="Unassembled WGS sequence"/>
</dbReference>
<dbReference type="SUPFAM" id="SSF52949">
    <property type="entry name" value="Macro domain-like"/>
    <property type="match status" value="1"/>
</dbReference>
<comment type="cofactor">
    <cofactor evidence="1">
        <name>Zn(2+)</name>
        <dbReference type="ChEBI" id="CHEBI:29105"/>
    </cofactor>
</comment>
<dbReference type="PANTHER" id="PTHR11106:SF121">
    <property type="entry name" value="ADP-RIBOSE 1''-PHOSPHATE PHOSPHATASE"/>
    <property type="match status" value="1"/>
</dbReference>
<dbReference type="PROSITE" id="PS51154">
    <property type="entry name" value="MACRO"/>
    <property type="match status" value="1"/>
</dbReference>
<evidence type="ECO:0000259" key="9">
    <source>
        <dbReference type="PROSITE" id="PS51154"/>
    </source>
</evidence>
<organism evidence="10 11">
    <name type="scientific">Oceanirhabdus seepicola</name>
    <dbReference type="NCBI Taxonomy" id="2828781"/>
    <lineage>
        <taxon>Bacteria</taxon>
        <taxon>Bacillati</taxon>
        <taxon>Bacillota</taxon>
        <taxon>Clostridia</taxon>
        <taxon>Eubacteriales</taxon>
        <taxon>Clostridiaceae</taxon>
        <taxon>Oceanirhabdus</taxon>
    </lineage>
</organism>